<keyword evidence="2" id="KW-1185">Reference proteome</keyword>
<protein>
    <submittedName>
        <fullName evidence="1">Uncharacterized protein</fullName>
    </submittedName>
</protein>
<evidence type="ECO:0000313" key="2">
    <source>
        <dbReference type="Proteomes" id="UP001163798"/>
    </source>
</evidence>
<gene>
    <name evidence="1" type="ORF">GGU10DRAFT_372979</name>
</gene>
<reference evidence="1" key="1">
    <citation type="submission" date="2022-08" db="EMBL/GenBank/DDBJ databases">
        <authorList>
            <consortium name="DOE Joint Genome Institute"/>
            <person name="Min B."/>
            <person name="Riley R."/>
            <person name="Sierra-Patev S."/>
            <person name="Naranjo-Ortiz M."/>
            <person name="Looney B."/>
            <person name="Konkel Z."/>
            <person name="Slot J.C."/>
            <person name="Sakamoto Y."/>
            <person name="Steenwyk J.L."/>
            <person name="Rokas A."/>
            <person name="Carro J."/>
            <person name="Camarero S."/>
            <person name="Ferreira P."/>
            <person name="Molpeceres G."/>
            <person name="Ruiz-Duenas F.J."/>
            <person name="Serrano A."/>
            <person name="Henrissat B."/>
            <person name="Drula E."/>
            <person name="Hughes K.W."/>
            <person name="Mata J.L."/>
            <person name="Ishikawa N.K."/>
            <person name="Vargas-Isla R."/>
            <person name="Ushijima S."/>
            <person name="Smith C.A."/>
            <person name="Ahrendt S."/>
            <person name="Andreopoulos W."/>
            <person name="He G."/>
            <person name="Labutti K."/>
            <person name="Lipzen A."/>
            <person name="Ng V."/>
            <person name="Sandor L."/>
            <person name="Barry K."/>
            <person name="Martinez A.T."/>
            <person name="Xiao Y."/>
            <person name="Gibbons J.G."/>
            <person name="Terashima K."/>
            <person name="Hibbett D.S."/>
            <person name="Grigoriev I.V."/>
        </authorList>
    </citation>
    <scope>NUCLEOTIDE SEQUENCE</scope>
    <source>
        <strain evidence="1">TFB10291</strain>
    </source>
</reference>
<accession>A0AA38NNB4</accession>
<evidence type="ECO:0000313" key="1">
    <source>
        <dbReference type="EMBL" id="KAJ3788463.1"/>
    </source>
</evidence>
<sequence length="204" mass="23544">MFLLQWESGDQTWLLYAKIKHLQPLQEYFKTLGIRNISQLPPILSNKELIEGTSSTDNLFAGAITVWGYKREELHSDNISFSLNYIVPFKMSTITFFAPTDFPELNVHWEEHKLEIAGMSDGPPFMLMVDEMVLTIQMSLALGRGWNVTVSPRYSDIASTINLIIPIDSEAYLSFIDNGKLHHSNVFVTYEHFFVRNDSHIRIW</sequence>
<dbReference type="Proteomes" id="UP001163798">
    <property type="component" value="Unassembled WGS sequence"/>
</dbReference>
<dbReference type="EMBL" id="MU793274">
    <property type="protein sequence ID" value="KAJ3788463.1"/>
    <property type="molecule type" value="Genomic_DNA"/>
</dbReference>
<organism evidence="1 2">
    <name type="scientific">Lentinula aff. detonsa</name>
    <dbReference type="NCBI Taxonomy" id="2804958"/>
    <lineage>
        <taxon>Eukaryota</taxon>
        <taxon>Fungi</taxon>
        <taxon>Dikarya</taxon>
        <taxon>Basidiomycota</taxon>
        <taxon>Agaricomycotina</taxon>
        <taxon>Agaricomycetes</taxon>
        <taxon>Agaricomycetidae</taxon>
        <taxon>Agaricales</taxon>
        <taxon>Marasmiineae</taxon>
        <taxon>Omphalotaceae</taxon>
        <taxon>Lentinula</taxon>
    </lineage>
</organism>
<dbReference type="AlphaFoldDB" id="A0AA38NNB4"/>
<proteinExistence type="predicted"/>
<name>A0AA38NNB4_9AGAR</name>
<comment type="caution">
    <text evidence="1">The sequence shown here is derived from an EMBL/GenBank/DDBJ whole genome shotgun (WGS) entry which is preliminary data.</text>
</comment>